<organism evidence="1">
    <name type="scientific">Arundo donax</name>
    <name type="common">Giant reed</name>
    <name type="synonym">Donax arundinaceus</name>
    <dbReference type="NCBI Taxonomy" id="35708"/>
    <lineage>
        <taxon>Eukaryota</taxon>
        <taxon>Viridiplantae</taxon>
        <taxon>Streptophyta</taxon>
        <taxon>Embryophyta</taxon>
        <taxon>Tracheophyta</taxon>
        <taxon>Spermatophyta</taxon>
        <taxon>Magnoliopsida</taxon>
        <taxon>Liliopsida</taxon>
        <taxon>Poales</taxon>
        <taxon>Poaceae</taxon>
        <taxon>PACMAD clade</taxon>
        <taxon>Arundinoideae</taxon>
        <taxon>Arundineae</taxon>
        <taxon>Arundo</taxon>
    </lineage>
</organism>
<reference evidence="1" key="1">
    <citation type="submission" date="2014-09" db="EMBL/GenBank/DDBJ databases">
        <authorList>
            <person name="Magalhaes I.L.F."/>
            <person name="Oliveira U."/>
            <person name="Santos F.R."/>
            <person name="Vidigal T.H.D.A."/>
            <person name="Brescovit A.D."/>
            <person name="Santos A.J."/>
        </authorList>
    </citation>
    <scope>NUCLEOTIDE SEQUENCE</scope>
    <source>
        <tissue evidence="1">Shoot tissue taken approximately 20 cm above the soil surface</tissue>
    </source>
</reference>
<reference evidence="1" key="2">
    <citation type="journal article" date="2015" name="Data Brief">
        <title>Shoot transcriptome of the giant reed, Arundo donax.</title>
        <authorList>
            <person name="Barrero R.A."/>
            <person name="Guerrero F.D."/>
            <person name="Moolhuijzen P."/>
            <person name="Goolsby J.A."/>
            <person name="Tidwell J."/>
            <person name="Bellgard S.E."/>
            <person name="Bellgard M.I."/>
        </authorList>
    </citation>
    <scope>NUCLEOTIDE SEQUENCE</scope>
    <source>
        <tissue evidence="1">Shoot tissue taken approximately 20 cm above the soil surface</tissue>
    </source>
</reference>
<name>A0A0A9GE45_ARUDO</name>
<sequence length="62" mass="7074">MHISYELPKCQFQSNFIVVWCKLSCCCCIWHSAGSFANSNKRQKQKMFNLVSAANSVETGRL</sequence>
<dbReference type="EMBL" id="GBRH01178958">
    <property type="protein sequence ID" value="JAE18938.1"/>
    <property type="molecule type" value="Transcribed_RNA"/>
</dbReference>
<accession>A0A0A9GE45</accession>
<evidence type="ECO:0000313" key="1">
    <source>
        <dbReference type="EMBL" id="JAE18938.1"/>
    </source>
</evidence>
<dbReference type="AlphaFoldDB" id="A0A0A9GE45"/>
<protein>
    <submittedName>
        <fullName evidence="1">Uncharacterized protein</fullName>
    </submittedName>
</protein>
<proteinExistence type="predicted"/>